<reference evidence="2" key="1">
    <citation type="submission" date="2017-11" db="EMBL/GenBank/DDBJ databases">
        <authorList>
            <person name="Blom J."/>
        </authorList>
    </citation>
    <scope>NUCLEOTIDE SEQUENCE [LARGE SCALE GENOMIC DNA]</scope>
    <source>
        <plasmid evidence="2">PP2</plasmid>
    </source>
</reference>
<dbReference type="Proteomes" id="UP000239025">
    <property type="component" value="Plasmid PP2"/>
</dbReference>
<keyword evidence="1" id="KW-0614">Plasmid</keyword>
<evidence type="ECO:0000313" key="2">
    <source>
        <dbReference type="Proteomes" id="UP000239025"/>
    </source>
</evidence>
<accession>A0A193SGW0</accession>
<protein>
    <submittedName>
        <fullName evidence="1">Uncharacterized protein</fullName>
    </submittedName>
</protein>
<proteinExistence type="predicted"/>
<evidence type="ECO:0000313" key="1">
    <source>
        <dbReference type="EMBL" id="SOS30253.1"/>
    </source>
</evidence>
<geneLocation type="plasmid" evidence="1 2">
    <name>PP2</name>
</geneLocation>
<dbReference type="AlphaFoldDB" id="A0A193SGW0"/>
<sequence>MNHGATSAPLAPDLGAIFEFQDSRAGTSLGVSLATLLQCLCIAEQRNLVPPFEADWAVETIPPALLEMAQLNTDDADANSHQG</sequence>
<keyword evidence="2" id="KW-1185">Reference proteome</keyword>
<organism evidence="1 2">
    <name type="scientific">Pseudomonas cerasi</name>
    <dbReference type="NCBI Taxonomy" id="1583341"/>
    <lineage>
        <taxon>Bacteria</taxon>
        <taxon>Pseudomonadati</taxon>
        <taxon>Pseudomonadota</taxon>
        <taxon>Gammaproteobacteria</taxon>
        <taxon>Pseudomonadales</taxon>
        <taxon>Pseudomonadaceae</taxon>
        <taxon>Pseudomonas</taxon>
    </lineage>
</organism>
<gene>
    <name evidence="1" type="ORF">PL963_P200130</name>
</gene>
<dbReference type="EMBL" id="LT963397">
    <property type="protein sequence ID" value="SOS30253.1"/>
    <property type="molecule type" value="Genomic_DNA"/>
</dbReference>
<name>A0A193SGW0_9PSED</name>